<name>A0A5D9CHB2_9SPHN</name>
<gene>
    <name evidence="4" type="ORF">FYJ91_04970</name>
</gene>
<evidence type="ECO:0000259" key="3">
    <source>
        <dbReference type="Pfam" id="PF01345"/>
    </source>
</evidence>
<accession>A0A5D9CHB2</accession>
<evidence type="ECO:0000256" key="2">
    <source>
        <dbReference type="SAM" id="SignalP"/>
    </source>
</evidence>
<proteinExistence type="predicted"/>
<evidence type="ECO:0000313" key="5">
    <source>
        <dbReference type="Proteomes" id="UP000322077"/>
    </source>
</evidence>
<dbReference type="NCBIfam" id="TIGR01451">
    <property type="entry name" value="B_ant_repeat"/>
    <property type="match status" value="1"/>
</dbReference>
<dbReference type="InterPro" id="IPR001434">
    <property type="entry name" value="OmcB-like_DUF11"/>
</dbReference>
<keyword evidence="5" id="KW-1185">Reference proteome</keyword>
<keyword evidence="2" id="KW-0732">Signal</keyword>
<feature type="chain" id="PRO_5022896119" evidence="2">
    <location>
        <begin position="40"/>
        <end position="1683"/>
    </location>
</feature>
<feature type="signal peptide" evidence="2">
    <location>
        <begin position="1"/>
        <end position="39"/>
    </location>
</feature>
<dbReference type="Proteomes" id="UP000322077">
    <property type="component" value="Unassembled WGS sequence"/>
</dbReference>
<organism evidence="4 5">
    <name type="scientific">Sphingomonas montanisoli</name>
    <dbReference type="NCBI Taxonomy" id="2606412"/>
    <lineage>
        <taxon>Bacteria</taxon>
        <taxon>Pseudomonadati</taxon>
        <taxon>Pseudomonadota</taxon>
        <taxon>Alphaproteobacteria</taxon>
        <taxon>Sphingomonadales</taxon>
        <taxon>Sphingomonadaceae</taxon>
        <taxon>Sphingomonas</taxon>
    </lineage>
</organism>
<dbReference type="Pfam" id="PF01345">
    <property type="entry name" value="DUF11"/>
    <property type="match status" value="1"/>
</dbReference>
<reference evidence="4 5" key="1">
    <citation type="submission" date="2019-08" db="EMBL/GenBank/DDBJ databases">
        <authorList>
            <person name="Wang G."/>
            <person name="Xu Z."/>
        </authorList>
    </citation>
    <scope>NUCLEOTIDE SEQUENCE [LARGE SCALE GENOMIC DNA]</scope>
    <source>
        <strain evidence="4 5">ZX</strain>
    </source>
</reference>
<comment type="caution">
    <text evidence="4">The sequence shown here is derived from an EMBL/GenBank/DDBJ whole genome shotgun (WGS) entry which is preliminary data.</text>
</comment>
<dbReference type="InterPro" id="IPR047589">
    <property type="entry name" value="DUF11_rpt"/>
</dbReference>
<feature type="domain" description="DUF11" evidence="3">
    <location>
        <begin position="365"/>
        <end position="470"/>
    </location>
</feature>
<feature type="region of interest" description="Disordered" evidence="1">
    <location>
        <begin position="105"/>
        <end position="126"/>
    </location>
</feature>
<dbReference type="EMBL" id="VTOU01000001">
    <property type="protein sequence ID" value="TZG29475.1"/>
    <property type="molecule type" value="Genomic_DNA"/>
</dbReference>
<protein>
    <submittedName>
        <fullName evidence="4">DUF11 domain-containing protein</fullName>
    </submittedName>
</protein>
<sequence length="1683" mass="180502">MNARQRAGGGEANSLGFVRRPLARALCAFAAVVSTASGAAPISNTATMSFRAGGAAHVSTSNTVQVTRAAGTPAKIHFTRLAANYAGEIPAAICTSGMNALNGSDHAHDHNDLSNEPPASAYSDTHSYSSTAPILIELINPTGNLDPEARDHAKVTLTSGRGDVEHLTLDETGVDTGVFSGAIPSAIAQVVQDDCQIQTLRRDKLHVNFDGDDEGTNDSDDDALIDPFGFVFDSVTGQVVNGARITVINDATGLPAQVFGDDGVSAYPNTMLSGETVSDASGALYPGSPGRYRFPLLAAGRYHLKIEPPEGYAAPSVATPAQLATLEGPAGSYIIDGPSYGQAFLLSDPEPLQVDIPLDPGNAALTLDKVASTRTASPGDVIQYRLRLVNRDANLSAVGVTISDVLPAGLRYRRGSTRGIAEPDVSGDGRSLTFRAPLMRPGSAAEIRYTVEVTPGAPVGEALNRAIAMNANGERSAEGRATVRIRSLLNTDAITIIGRVTQGPCEIPFEQRKGVANARILMEDGTYVVTDKDGLYHFEGVRAGRHVVQLDVGGLPASLTPIDCEKDTRTAGSAISRFVEGQGGTLQRIDFVLNRDPAKEKAEEVLIPQAADDASAAGNGIDWLDGIEPGVDFLFPTTDHNPRAPVLRVVIKHLPGQKVALRVNGAPVDELLRDQGDGNGQIAIAKWSGVPLKDGDNQVEARVTDANGREVAVLRRTVHYANVAAHAEYLPQRSKLIADGVTKPVIAVRLTDREGKPVRAGTPAAFTIDAPYRAAMETAAQEARPLQGLGNSSPAARVTGDEGIAYIPLDPTAQAGAARMVFSFPTDGRARTEEVRPWLQAAARDWVVVGFGAGTFGHQVLSGQAKKAGGLKKSDTITDGQVALYAKGRIKGSWLATIAYDSDRKVDRDRGLMGVIDPDRYYTVYGDGSQQGYDAATRGKLYLRLERQQFYALFGDFRTDLTEGQLTKFNRTLNGFKSEFRAKSVSIAAFAANSDDLHGRDEIQGNGLTGPYRLRAREIVPNSDLVRLETRDRFRSELVIATRQLSRHIDYDVDATNGTLTFKAPVPTRDLDGNPVFIVADYELYGTGTKRLVAGGRAAATLLNGRVEVGANLIRDETLGNATLGGVDLKAKITRTTTLRAEAATGGPDGLKQNRAYIAEVEHHDSRTDVLAYVRQQDARFGLGQQNVVEAGTRKYGADGRIRIWKGLSASTSVWHQESLTGPATRDAIDARLEWKGSDMTLHAGVKIADDKGNANVERDSRLIAVGGTRDFFNHKLTVAAENQFALGGKKDSLDFPVRRTVSAAWTISDSVRLIGGTEFAEGARYSARNIRAGFELSPWAGAKISTTGNREVVGENGPRSFAQFGLAQSLPIGEHWTVDAGFDSSRTIKGKIAEGDIVNPLQPVSTIGSIGQDGRLNEDYDSISLGAGFQYGQWSWNGRIEGRKGESADRWGISSNVMRRLGEGRTIASSLRAYRIKNQNGSVAALMSGDVAVAWRPLDSRWAVLERLEVRHERGDAGVGAGNVLGVGTANGQDALSTRIVNNLAVNWRSGLEAWPSKWEATLYSGVKYVRGKFDDDKFDGLIDVTGFDLRRDIGHRVDVGLSVNVQHSWTQKTLAYSFGPSVGVSPADNLWISVGYNAKGFRDRDFEDNRYLKQGPYVTLRLKFDQQSIATIGGKAKGVFR</sequence>
<evidence type="ECO:0000313" key="4">
    <source>
        <dbReference type="EMBL" id="TZG29475.1"/>
    </source>
</evidence>
<evidence type="ECO:0000256" key="1">
    <source>
        <dbReference type="SAM" id="MobiDB-lite"/>
    </source>
</evidence>